<feature type="coiled-coil region" evidence="1">
    <location>
        <begin position="647"/>
        <end position="674"/>
    </location>
</feature>
<evidence type="ECO:0000256" key="2">
    <source>
        <dbReference type="SAM" id="MobiDB-lite"/>
    </source>
</evidence>
<accession>A0A9P8Q4L5</accession>
<reference evidence="6" key="2">
    <citation type="submission" date="2021-01" db="EMBL/GenBank/DDBJ databases">
        <authorList>
            <person name="Schikora-Tamarit M.A."/>
        </authorList>
    </citation>
    <scope>NUCLEOTIDE SEQUENCE</scope>
    <source>
        <strain evidence="6">CBS2887</strain>
    </source>
</reference>
<feature type="transmembrane region" description="Helical" evidence="3">
    <location>
        <begin position="456"/>
        <end position="477"/>
    </location>
</feature>
<feature type="transmembrane region" description="Helical" evidence="3">
    <location>
        <begin position="253"/>
        <end position="273"/>
    </location>
</feature>
<protein>
    <recommendedName>
        <fullName evidence="8">Ion transport domain-containing protein</fullName>
    </recommendedName>
</protein>
<feature type="domain" description="Calcium channel YVC1-like C-terminal transmembrane" evidence="5">
    <location>
        <begin position="278"/>
        <end position="567"/>
    </location>
</feature>
<feature type="transmembrane region" description="Helical" evidence="3">
    <location>
        <begin position="285"/>
        <end position="304"/>
    </location>
</feature>
<feature type="domain" description="YVC1 N-terminal linker helical" evidence="4">
    <location>
        <begin position="55"/>
        <end position="244"/>
    </location>
</feature>
<reference evidence="6" key="1">
    <citation type="journal article" date="2021" name="Open Biol.">
        <title>Shared evolutionary footprints suggest mitochondrial oxidative damage underlies multiple complex I losses in fungi.</title>
        <authorList>
            <person name="Schikora-Tamarit M.A."/>
            <person name="Marcet-Houben M."/>
            <person name="Nosek J."/>
            <person name="Gabaldon T."/>
        </authorList>
    </citation>
    <scope>NUCLEOTIDE SEQUENCE</scope>
    <source>
        <strain evidence="6">CBS2887</strain>
    </source>
</reference>
<evidence type="ECO:0000259" key="4">
    <source>
        <dbReference type="Pfam" id="PF23190"/>
    </source>
</evidence>
<name>A0A9P8Q4L5_WICPI</name>
<dbReference type="PANTHER" id="PTHR35859:SF1">
    <property type="entry name" value="NONSELECTIVE CATION CHANNEL PROTEIN"/>
    <property type="match status" value="1"/>
</dbReference>
<feature type="transmembrane region" description="Helical" evidence="3">
    <location>
        <begin position="511"/>
        <end position="530"/>
    </location>
</feature>
<gene>
    <name evidence="6" type="ORF">WICPIJ_006223</name>
</gene>
<feature type="region of interest" description="Disordered" evidence="2">
    <location>
        <begin position="1"/>
        <end position="28"/>
    </location>
</feature>
<feature type="transmembrane region" description="Helical" evidence="3">
    <location>
        <begin position="542"/>
        <end position="562"/>
    </location>
</feature>
<dbReference type="PANTHER" id="PTHR35859">
    <property type="entry name" value="NONSELECTIVE CATION CHANNEL PROTEIN"/>
    <property type="match status" value="1"/>
</dbReference>
<dbReference type="OrthoDB" id="301415at2759"/>
<feature type="transmembrane region" description="Helical" evidence="3">
    <location>
        <begin position="396"/>
        <end position="414"/>
    </location>
</feature>
<keyword evidence="3" id="KW-0472">Membrane</keyword>
<dbReference type="Proteomes" id="UP000774326">
    <property type="component" value="Unassembled WGS sequence"/>
</dbReference>
<keyword evidence="3" id="KW-0812">Transmembrane</keyword>
<evidence type="ECO:0000259" key="5">
    <source>
        <dbReference type="Pfam" id="PF23317"/>
    </source>
</evidence>
<evidence type="ECO:0000256" key="1">
    <source>
        <dbReference type="SAM" id="Coils"/>
    </source>
</evidence>
<feature type="transmembrane region" description="Helical" evidence="3">
    <location>
        <begin position="357"/>
        <end position="375"/>
    </location>
</feature>
<organism evidence="6 7">
    <name type="scientific">Wickerhamomyces pijperi</name>
    <name type="common">Yeast</name>
    <name type="synonym">Pichia pijperi</name>
    <dbReference type="NCBI Taxonomy" id="599730"/>
    <lineage>
        <taxon>Eukaryota</taxon>
        <taxon>Fungi</taxon>
        <taxon>Dikarya</taxon>
        <taxon>Ascomycota</taxon>
        <taxon>Saccharomycotina</taxon>
        <taxon>Saccharomycetes</taxon>
        <taxon>Phaffomycetales</taxon>
        <taxon>Wickerhamomycetaceae</taxon>
        <taxon>Wickerhamomyces</taxon>
    </lineage>
</organism>
<feature type="compositionally biased region" description="Polar residues" evidence="2">
    <location>
        <begin position="16"/>
        <end position="25"/>
    </location>
</feature>
<dbReference type="InterPro" id="IPR052971">
    <property type="entry name" value="TRP_calcium_channel"/>
</dbReference>
<evidence type="ECO:0000313" key="6">
    <source>
        <dbReference type="EMBL" id="KAH3682764.1"/>
    </source>
</evidence>
<dbReference type="Pfam" id="PF23190">
    <property type="entry name" value="LHD_TRPY1"/>
    <property type="match status" value="1"/>
</dbReference>
<feature type="transmembrane region" description="Helical" evidence="3">
    <location>
        <begin position="325"/>
        <end position="345"/>
    </location>
</feature>
<keyword evidence="7" id="KW-1185">Reference proteome</keyword>
<proteinExistence type="predicted"/>
<evidence type="ECO:0008006" key="8">
    <source>
        <dbReference type="Google" id="ProtNLM"/>
    </source>
</evidence>
<dbReference type="InterPro" id="IPR056336">
    <property type="entry name" value="YVC1_C"/>
</dbReference>
<dbReference type="InterPro" id="IPR056337">
    <property type="entry name" value="LHD_YVC1"/>
</dbReference>
<dbReference type="AlphaFoldDB" id="A0A9P8Q4L5"/>
<comment type="caution">
    <text evidence="6">The sequence shown here is derived from an EMBL/GenBank/DDBJ whole genome shotgun (WGS) entry which is preliminary data.</text>
</comment>
<keyword evidence="1" id="KW-0175">Coiled coil</keyword>
<dbReference type="EMBL" id="JAEUBG010003411">
    <property type="protein sequence ID" value="KAH3682764.1"/>
    <property type="molecule type" value="Genomic_DNA"/>
</dbReference>
<dbReference type="Pfam" id="PF23317">
    <property type="entry name" value="YVC1_C"/>
    <property type="match status" value="1"/>
</dbReference>
<evidence type="ECO:0000313" key="7">
    <source>
        <dbReference type="Proteomes" id="UP000774326"/>
    </source>
</evidence>
<evidence type="ECO:0000256" key="3">
    <source>
        <dbReference type="SAM" id="Phobius"/>
    </source>
</evidence>
<sequence>MSTSTPARPADIESSLFPSSSSHDQPITDFFSDNDEDHIFFKDSNPNSIPSPRQVLRICLNLKYLIDQLIPIAYDSSAVLAADSEILTPKVLRLVYEAAGGEGYGAPGTSSRKYRSCLVFALLKVSGWFEELSVTEIHDCDLYLLRSETAQYLAAVIIEKEKNIRYLFHMLTHKFVVNLNLVNSEPSNVLELAVDMHSTRVIGSEGFQRCVKWLWKGWIVQSDVNPACFVVYKDSGVNSFRTHFDPGRLKTPLYQNILEVVFSLVYLGLYTLIVNQSEKHLQPLSVTEAGFFLFTVSFILDELIKVYHVGVASVLQSFWNMFNDFMYLMIAGAMCLRFVALNSMVPDFAESTDRSSYRLLALVAPFMWIRLLLFLDVERFVGVMIIIVKEMMRESIIFFFLLITVIIGFLQGFLSLDSSDGERTSTYLIVTELLKGVLGGGDLNSFNHFVYPYSSILYYSYTFLIQVILINILVALFSSAYSKIYSNSIDEYMALFTQKVLRYSRAPDAQVYVPPLNIIEIFISPLSFILSESQFRQLNDHIMLVIYSPFLLYVAISETRTARKISYNRLRQLADDANEYNREWDLTDGYVDGEGHDGNMNHVSRDLREQREAEAEDPWFSVGKFWIAEVNNISKINTNEALTSVEEVKNQARLDKLESKIDRLTKLIEKMAEDKSD</sequence>
<keyword evidence="3" id="KW-1133">Transmembrane helix</keyword>